<keyword evidence="2" id="KW-1185">Reference proteome</keyword>
<gene>
    <name evidence="1" type="ORF">O181_117208</name>
</gene>
<organism evidence="1 2">
    <name type="scientific">Austropuccinia psidii MF-1</name>
    <dbReference type="NCBI Taxonomy" id="1389203"/>
    <lineage>
        <taxon>Eukaryota</taxon>
        <taxon>Fungi</taxon>
        <taxon>Dikarya</taxon>
        <taxon>Basidiomycota</taxon>
        <taxon>Pucciniomycotina</taxon>
        <taxon>Pucciniomycetes</taxon>
        <taxon>Pucciniales</taxon>
        <taxon>Sphaerophragmiaceae</taxon>
        <taxon>Austropuccinia</taxon>
    </lineage>
</organism>
<proteinExistence type="predicted"/>
<dbReference type="Proteomes" id="UP000765509">
    <property type="component" value="Unassembled WGS sequence"/>
</dbReference>
<dbReference type="AlphaFoldDB" id="A0A9Q3K9V2"/>
<dbReference type="OrthoDB" id="2506710at2759"/>
<comment type="caution">
    <text evidence="1">The sequence shown here is derived from an EMBL/GenBank/DDBJ whole genome shotgun (WGS) entry which is preliminary data.</text>
</comment>
<protein>
    <submittedName>
        <fullName evidence="1">Uncharacterized protein</fullName>
    </submittedName>
</protein>
<reference evidence="1" key="1">
    <citation type="submission" date="2021-03" db="EMBL/GenBank/DDBJ databases">
        <title>Draft genome sequence of rust myrtle Austropuccinia psidii MF-1, a brazilian biotype.</title>
        <authorList>
            <person name="Quecine M.C."/>
            <person name="Pachon D.M.R."/>
            <person name="Bonatelli M.L."/>
            <person name="Correr F.H."/>
            <person name="Franceschini L.M."/>
            <person name="Leite T.F."/>
            <person name="Margarido G.R.A."/>
            <person name="Almeida C.A."/>
            <person name="Ferrarezi J.A."/>
            <person name="Labate C.A."/>
        </authorList>
    </citation>
    <scope>NUCLEOTIDE SEQUENCE</scope>
    <source>
        <strain evidence="1">MF-1</strain>
    </source>
</reference>
<evidence type="ECO:0000313" key="2">
    <source>
        <dbReference type="Proteomes" id="UP000765509"/>
    </source>
</evidence>
<name>A0A9Q3K9V2_9BASI</name>
<dbReference type="EMBL" id="AVOT02100738">
    <property type="protein sequence ID" value="MBW0577493.1"/>
    <property type="molecule type" value="Genomic_DNA"/>
</dbReference>
<evidence type="ECO:0000313" key="1">
    <source>
        <dbReference type="EMBL" id="MBW0577493.1"/>
    </source>
</evidence>
<accession>A0A9Q3K9V2</accession>
<sequence>MGQALLKEVLNLKELHHFSGEGEYDHMVFIKGIEMIKENFELPDRLVTERFNTLFTQSTHRCYIKLRQAHGHQSWTGWITQIINRWAVRFVYETLDNSNNIKSTMTVLSRKI</sequence>